<sequence>MPESILSASSLDTRRRRIAYRAWHRGIREMDLILGQYVDTHIISLGDGELDALEYIMSFEDRDLLTWFTGEVKTPDDVDTPIFKAILKHRETMDFV</sequence>
<dbReference type="KEGG" id="thd:BHV28_06690"/>
<dbReference type="AlphaFoldDB" id="A0A1U9JU43"/>
<dbReference type="InterPro" id="IPR036714">
    <property type="entry name" value="SDH_sf"/>
</dbReference>
<dbReference type="Proteomes" id="UP000188912">
    <property type="component" value="Chromosome"/>
</dbReference>
<dbReference type="EMBL" id="CP017315">
    <property type="protein sequence ID" value="AQS41372.1"/>
    <property type="molecule type" value="Genomic_DNA"/>
</dbReference>
<reference evidence="4 5" key="1">
    <citation type="journal article" date="2010" name="Science">
        <title>Genomic comparison of the ants Camponotus floridanus and Harpegnathos saltator.</title>
        <authorList>
            <person name="Bonasio R."/>
            <person name="Zhang G."/>
            <person name="Ye C."/>
            <person name="Mutti N.S."/>
            <person name="Fang X."/>
            <person name="Qin N."/>
            <person name="Donahue G."/>
            <person name="Yang P."/>
            <person name="Li Q."/>
            <person name="Li C."/>
            <person name="Zhang P."/>
            <person name="Huang Z."/>
            <person name="Berger S.L."/>
            <person name="Reinberg D."/>
            <person name="Wang J."/>
            <person name="Liebig J."/>
        </authorList>
    </citation>
    <scope>NUCLEOTIDE SEQUENCE [LARGE SCALE GENOMIC DNA]</scope>
    <source>
        <strain evidence="4 5">Hsal</strain>
    </source>
</reference>
<dbReference type="STRING" id="1902579.BHV28_06690"/>
<dbReference type="InterPro" id="IPR005631">
    <property type="entry name" value="SDH"/>
</dbReference>
<evidence type="ECO:0000256" key="2">
    <source>
        <dbReference type="ARBA" id="ARBA00019418"/>
    </source>
</evidence>
<gene>
    <name evidence="4" type="primary">sdhE</name>
    <name evidence="4" type="ORF">BHV28_06690</name>
</gene>
<dbReference type="Gene3D" id="1.10.150.250">
    <property type="entry name" value="Flavinator of succinate dehydrogenase"/>
    <property type="match status" value="1"/>
</dbReference>
<comment type="similarity">
    <text evidence="1">Belongs to the SdhE FAD assembly factor family.</text>
</comment>
<dbReference type="PANTHER" id="PTHR12469:SF2">
    <property type="entry name" value="SUCCINATE DEHYDROGENASE ASSEMBLY FACTOR 2, MITOCHONDRIAL"/>
    <property type="match status" value="1"/>
</dbReference>
<dbReference type="GO" id="GO:0006099">
    <property type="term" value="P:tricarboxylic acid cycle"/>
    <property type="evidence" value="ECO:0007669"/>
    <property type="project" value="TreeGrafter"/>
</dbReference>
<evidence type="ECO:0000256" key="3">
    <source>
        <dbReference type="ARBA" id="ARBA00023186"/>
    </source>
</evidence>
<dbReference type="PANTHER" id="PTHR12469">
    <property type="entry name" value="PROTEIN EMI5 HOMOLOG, MITOCHONDRIAL"/>
    <property type="match status" value="1"/>
</dbReference>
<dbReference type="Pfam" id="PF03937">
    <property type="entry name" value="Sdh5"/>
    <property type="match status" value="1"/>
</dbReference>
<name>A0A1U9JU43_9HYPH</name>
<reference evidence="4 5" key="2">
    <citation type="journal article" date="2016" name="Sci. Rep.">
        <title>The genome of Rhizobiales bacteria in predatory ants reveals urease gene functions but no genes for nitrogen fixation.</title>
        <authorList>
            <person name="Neuvonen M.M."/>
            <person name="Tamarit D."/>
            <person name="Naslund K."/>
            <person name="Liebig J."/>
            <person name="Feldhaar H."/>
            <person name="Moran N.A."/>
            <person name="Guy L."/>
            <person name="Andersson S.G."/>
        </authorList>
    </citation>
    <scope>NUCLEOTIDE SEQUENCE [LARGE SCALE GENOMIC DNA]</scope>
    <source>
        <strain evidence="4 5">Hsal</strain>
    </source>
</reference>
<proteinExistence type="inferred from homology"/>
<keyword evidence="3" id="KW-0143">Chaperone</keyword>
<evidence type="ECO:0000313" key="5">
    <source>
        <dbReference type="Proteomes" id="UP000188912"/>
    </source>
</evidence>
<dbReference type="SUPFAM" id="SSF109910">
    <property type="entry name" value="YgfY-like"/>
    <property type="match status" value="1"/>
</dbReference>
<accession>A0A1U9JU43</accession>
<evidence type="ECO:0000313" key="4">
    <source>
        <dbReference type="EMBL" id="AQS41372.1"/>
    </source>
</evidence>
<keyword evidence="5" id="KW-1185">Reference proteome</keyword>
<protein>
    <recommendedName>
        <fullName evidence="2">FAD assembly factor SdhE</fullName>
    </recommendedName>
</protein>
<evidence type="ECO:0000256" key="1">
    <source>
        <dbReference type="ARBA" id="ARBA00008571"/>
    </source>
</evidence>
<organism evidence="4 5">
    <name type="scientific">Candidatus Tokpelaia hoelldobleri</name>
    <dbReference type="NCBI Taxonomy" id="1902579"/>
    <lineage>
        <taxon>Bacteria</taxon>
        <taxon>Pseudomonadati</taxon>
        <taxon>Pseudomonadota</taxon>
        <taxon>Alphaproteobacteria</taxon>
        <taxon>Hyphomicrobiales</taxon>
        <taxon>Candidatus Tokpelaia</taxon>
    </lineage>
</organism>